<name>A0A1H5US33_9FLAO</name>
<dbReference type="EMBL" id="FNUS01000001">
    <property type="protein sequence ID" value="SEF77241.1"/>
    <property type="molecule type" value="Genomic_DNA"/>
</dbReference>
<dbReference type="RefSeq" id="WP_103912854.1">
    <property type="nucleotide sequence ID" value="NZ_FNUS01000001.1"/>
</dbReference>
<evidence type="ECO:0000313" key="1">
    <source>
        <dbReference type="EMBL" id="SEF77241.1"/>
    </source>
</evidence>
<sequence>MFKKVFVFILLITVTFFIAQERLNLRVAYQMEVNFNSTDQVTTLPKVDCYLYVQDGVSKFDMYFEKAEKLYPGQFYPNHVSVYKDFNKNEMYGRAIGYKNDGYVIKDSLNNIEWKLQDSIRIIGGRSCKLATTHWRDFDWEAWYDEDIPISEGPYKLNGLPGLILAAKAKSCSNIIYNFNLIDVNFRKDSLKKYIFYPFVNPEFKLIDYATFYADISKSTLNNLKNNYLRSKESDVSNDVITGKSCSSSTTFDFCFCYP</sequence>
<dbReference type="Proteomes" id="UP000236738">
    <property type="component" value="Unassembled WGS sequence"/>
</dbReference>
<keyword evidence="2" id="KW-1185">Reference proteome</keyword>
<dbReference type="NCBIfam" id="TIGR01200">
    <property type="entry name" value="GLPGLI"/>
    <property type="match status" value="1"/>
</dbReference>
<dbReference type="AlphaFoldDB" id="A0A1H5US33"/>
<evidence type="ECO:0000313" key="2">
    <source>
        <dbReference type="Proteomes" id="UP000236738"/>
    </source>
</evidence>
<dbReference type="OrthoDB" id="1440774at2"/>
<dbReference type="Pfam" id="PF09697">
    <property type="entry name" value="Porph_ging"/>
    <property type="match status" value="1"/>
</dbReference>
<accession>A0A1H5US33</accession>
<reference evidence="2" key="1">
    <citation type="submission" date="2016-10" db="EMBL/GenBank/DDBJ databases">
        <authorList>
            <person name="Varghese N."/>
            <person name="Submissions S."/>
        </authorList>
    </citation>
    <scope>NUCLEOTIDE SEQUENCE [LARGE SCALE GENOMIC DNA]</scope>
    <source>
        <strain evidence="2">DSM 21580</strain>
    </source>
</reference>
<proteinExistence type="predicted"/>
<protein>
    <submittedName>
        <fullName evidence="1">GLPGLI family protein</fullName>
    </submittedName>
</protein>
<gene>
    <name evidence="1" type="ORF">SAMN05421847_0875</name>
</gene>
<organism evidence="1 2">
    <name type="scientific">Halpernia humi</name>
    <dbReference type="NCBI Taxonomy" id="493375"/>
    <lineage>
        <taxon>Bacteria</taxon>
        <taxon>Pseudomonadati</taxon>
        <taxon>Bacteroidota</taxon>
        <taxon>Flavobacteriia</taxon>
        <taxon>Flavobacteriales</taxon>
        <taxon>Weeksellaceae</taxon>
        <taxon>Chryseobacterium group</taxon>
        <taxon>Halpernia</taxon>
    </lineage>
</organism>
<dbReference type="InterPro" id="IPR005901">
    <property type="entry name" value="GLPGLI"/>
</dbReference>